<organism evidence="1 2">
    <name type="scientific">Paenibacillus mesotrionivorans</name>
    <dbReference type="NCBI Taxonomy" id="3160968"/>
    <lineage>
        <taxon>Bacteria</taxon>
        <taxon>Bacillati</taxon>
        <taxon>Bacillota</taxon>
        <taxon>Bacilli</taxon>
        <taxon>Bacillales</taxon>
        <taxon>Paenibacillaceae</taxon>
        <taxon>Paenibacillus</taxon>
    </lineage>
</organism>
<dbReference type="EMBL" id="JBJURJ010000003">
    <property type="protein sequence ID" value="MFM9327850.1"/>
    <property type="molecule type" value="Genomic_DNA"/>
</dbReference>
<comment type="caution">
    <text evidence="1">The sequence shown here is derived from an EMBL/GenBank/DDBJ whole genome shotgun (WGS) entry which is preliminary data.</text>
</comment>
<accession>A0ACC7NUZ0</accession>
<keyword evidence="2" id="KW-1185">Reference proteome</keyword>
<sequence length="774" mass="84262">MEWIKLFRLYNLRMLRSQRLLYGFVMLSVVIAVSIALAIPQIMARTELALNGQAAELNGAGLKVEAEYESRAFREAVEKLRGEGITVKTAGVYSVPFQNGAIQAYGDIVAGDYDLSEDGILLYKALADELHVKEGGSVTVGGRVYRVVGVEQAAYGVDGQSEMLGYGKTAGFHNMGRTPFVTLFLLDGGDSGKLKEQLAQIEPGFKYSTVDDRLAEIQAKLNTNTAALTILHTLSYIMTLLSVLSSIFMIIMQRQRDTAVIRMLGTPVKALRTALRAELGLLLVPAVLLGALLSIPIARHLLKFNGVPDSSGGFGALRMVGSGALLFIFIYVVFIFIATMAMDAIHPLTVVRGDAVSWKKSRRKITWLSVGFGLVTLIVYAVYVGRSSALLSSMLILLFTGLFFGIALLGIRVISAWPYRSRLMLYSSRSLRANRHSFAVTVFSLGLTILFLLIGFTLDQTIRDSFNQGTEAKLSYNYLAATGDPAGLEQALKETPDVAGYTKLYVRSGFVTDREGVRRPVQVSGLKPEEYQVRYKLLEGEDVFEGPADGVLISSSFRDKLGIGVGSLLRTEIGGEPVELPIKGVYEAGGINQWDILKPAVAQEGSERVSFLIKADSSRFKEGVSSIITLHVGLQGEYLAKMISDFLAVFKWLCAVCIFSSILFNLNLVCMGILQDYREGLVIRAMGLGSGFLLRHTAVKAVISLLFSLLLSLGLYVGLVKLGLSLLMHIGISLSAGTVLLPVGSAVLLTALIFLLPARLWPQQQDFRELGGMV</sequence>
<evidence type="ECO:0000313" key="2">
    <source>
        <dbReference type="Proteomes" id="UP001631969"/>
    </source>
</evidence>
<reference evidence="1" key="1">
    <citation type="submission" date="2024-12" db="EMBL/GenBank/DDBJ databases">
        <authorList>
            <person name="Wu N."/>
        </authorList>
    </citation>
    <scope>NUCLEOTIDE SEQUENCE</scope>
    <source>
        <strain evidence="1">P15</strain>
    </source>
</reference>
<evidence type="ECO:0000313" key="1">
    <source>
        <dbReference type="EMBL" id="MFM9327850.1"/>
    </source>
</evidence>
<proteinExistence type="predicted"/>
<gene>
    <name evidence="1" type="ORF">ACI1P1_05980</name>
</gene>
<protein>
    <submittedName>
        <fullName evidence="1">Uncharacterized protein</fullName>
    </submittedName>
</protein>
<name>A0ACC7NUZ0_9BACL</name>
<dbReference type="Proteomes" id="UP001631969">
    <property type="component" value="Unassembled WGS sequence"/>
</dbReference>